<dbReference type="EMBL" id="CXST01000001">
    <property type="protein sequence ID" value="CTQ42242.1"/>
    <property type="molecule type" value="Genomic_DNA"/>
</dbReference>
<dbReference type="Proteomes" id="UP000048926">
    <property type="component" value="Unassembled WGS sequence"/>
</dbReference>
<evidence type="ECO:0000313" key="1">
    <source>
        <dbReference type="EMBL" id="CTQ42242.1"/>
    </source>
</evidence>
<proteinExistence type="predicted"/>
<dbReference type="Gene3D" id="1.25.40.10">
    <property type="entry name" value="Tetratricopeptide repeat domain"/>
    <property type="match status" value="1"/>
</dbReference>
<dbReference type="SUPFAM" id="SSF48452">
    <property type="entry name" value="TPR-like"/>
    <property type="match status" value="1"/>
</dbReference>
<dbReference type="Gene3D" id="1.10.10.10">
    <property type="entry name" value="Winged helix-like DNA-binding domain superfamily/Winged helix DNA-binding domain"/>
    <property type="match status" value="1"/>
</dbReference>
<protein>
    <submittedName>
        <fullName evidence="1">Invasion protein regulator</fullName>
    </submittedName>
</protein>
<dbReference type="STRING" id="187304.B0E33_26760"/>
<dbReference type="InterPro" id="IPR036388">
    <property type="entry name" value="WH-like_DNA-bd_sf"/>
</dbReference>
<evidence type="ECO:0000313" key="2">
    <source>
        <dbReference type="Proteomes" id="UP000048926"/>
    </source>
</evidence>
<organism evidence="1 2">
    <name type="scientific">Roseibium aggregatum</name>
    <dbReference type="NCBI Taxonomy" id="187304"/>
    <lineage>
        <taxon>Bacteria</taxon>
        <taxon>Pseudomonadati</taxon>
        <taxon>Pseudomonadota</taxon>
        <taxon>Alphaproteobacteria</taxon>
        <taxon>Hyphomicrobiales</taxon>
        <taxon>Stappiaceae</taxon>
        <taxon>Roseibium</taxon>
    </lineage>
</organism>
<dbReference type="InterPro" id="IPR051677">
    <property type="entry name" value="AfsR-DnrI-RedD_regulator"/>
</dbReference>
<dbReference type="InterPro" id="IPR011990">
    <property type="entry name" value="TPR-like_helical_dom_sf"/>
</dbReference>
<dbReference type="AlphaFoldDB" id="A0A0M6XY56"/>
<dbReference type="PANTHER" id="PTHR35807">
    <property type="entry name" value="TRANSCRIPTIONAL REGULATOR REDD-RELATED"/>
    <property type="match status" value="1"/>
</dbReference>
<name>A0A0M6XY56_9HYPH</name>
<accession>A0A0M6XY56</accession>
<gene>
    <name evidence="1" type="ORF">LAL4801_00667</name>
</gene>
<reference evidence="2" key="1">
    <citation type="submission" date="2015-07" db="EMBL/GenBank/DDBJ databases">
        <authorList>
            <person name="Rodrigo-Torres Lidia"/>
            <person name="Arahal R.David."/>
        </authorList>
    </citation>
    <scope>NUCLEOTIDE SEQUENCE [LARGE SCALE GENOMIC DNA]</scope>
    <source>
        <strain evidence="2">CECT 4801</strain>
    </source>
</reference>
<sequence length="640" mass="71018">MNKSCSATNIRLLGVPSVYYSRNTPFPAKGYALLAVLLLVPGNELARQKAAALLWEDVAQTRAMANLRQLLVRVQSKQPEAGPLIETTQTRISLGPGAQSSDLAAFLQSCKATDLEGMMAGIEQFTGELLDGMEFEGEQLNLWLLTERASLREKLFNRAAAALEETTRFGADRGGNIGKIADRLLAFEPDSPECYRIISKAYGRCGDQDGVDRIDRLMNSVLNPALPRVPGNTSSKPSGTVWVAPTGVKPVEERPAPPKPPVPRVAFSSPRHIDQHPNAQLAEAFVEDVANSFSRFKTFVVVSPFSTMRDFRGGNLSNWEKIRSNYSVQSFLLPGSQKISFTVIDDGTGEIIWSAEYSMEPEDLHYTFRLLAKTVAANLAQQIERQMLDSGRSINAQSYLHVLRGQNLIKTCNLSMIRRARKEFRQGLTYDKDLSIARARIAQTMQLEWLLLGGTDPHLLHRAKAEADAAIEIDSTAGIGYWMAAVIALYQRDYTTSEAKFQEAETLSPNSSDLLIQHADALAHFGKPKDAWNRFKHAIDLNPLAPDIYWWAGASIAFKLADYAEAVRLCKQMDDEEPALRILTASLALDGQIESARQYARRLMDVYPGMTAQEISRFMPDKNPENSKIFLEGLKLAGFD</sequence>
<keyword evidence="2" id="KW-1185">Reference proteome</keyword>